<accession>A0A174LRF2</accession>
<feature type="transmembrane region" description="Helical" evidence="1">
    <location>
        <begin position="319"/>
        <end position="350"/>
    </location>
</feature>
<feature type="transmembrane region" description="Helical" evidence="1">
    <location>
        <begin position="290"/>
        <end position="313"/>
    </location>
</feature>
<name>A0A174LRF2_9FIRM</name>
<feature type="transmembrane region" description="Helical" evidence="1">
    <location>
        <begin position="371"/>
        <end position="393"/>
    </location>
</feature>
<dbReference type="Proteomes" id="UP000266172">
    <property type="component" value="Unassembled WGS sequence"/>
</dbReference>
<feature type="transmembrane region" description="Helical" evidence="1">
    <location>
        <begin position="206"/>
        <end position="227"/>
    </location>
</feature>
<dbReference type="RefSeq" id="WP_055233537.1">
    <property type="nucleotide sequence ID" value="NZ_CAUELN010000033.1"/>
</dbReference>
<proteinExistence type="predicted"/>
<keyword evidence="1" id="KW-0472">Membrane</keyword>
<evidence type="ECO:0000313" key="4">
    <source>
        <dbReference type="Proteomes" id="UP000266172"/>
    </source>
</evidence>
<feature type="signal peptide" evidence="2">
    <location>
        <begin position="1"/>
        <end position="27"/>
    </location>
</feature>
<feature type="chain" id="PRO_5043136623" evidence="2">
    <location>
        <begin position="28"/>
        <end position="398"/>
    </location>
</feature>
<feature type="transmembrane region" description="Helical" evidence="1">
    <location>
        <begin position="113"/>
        <end position="131"/>
    </location>
</feature>
<dbReference type="EMBL" id="QRVL01000001">
    <property type="protein sequence ID" value="RGS41775.1"/>
    <property type="molecule type" value="Genomic_DNA"/>
</dbReference>
<evidence type="ECO:0000313" key="3">
    <source>
        <dbReference type="EMBL" id="RGS41775.1"/>
    </source>
</evidence>
<evidence type="ECO:0000256" key="2">
    <source>
        <dbReference type="SAM" id="SignalP"/>
    </source>
</evidence>
<keyword evidence="2" id="KW-0732">Signal</keyword>
<keyword evidence="1" id="KW-0812">Transmembrane</keyword>
<feature type="transmembrane region" description="Helical" evidence="1">
    <location>
        <begin position="138"/>
        <end position="156"/>
    </location>
</feature>
<reference evidence="3 4" key="1">
    <citation type="submission" date="2018-08" db="EMBL/GenBank/DDBJ databases">
        <title>A genome reference for cultivated species of the human gut microbiota.</title>
        <authorList>
            <person name="Zou Y."/>
            <person name="Xue W."/>
            <person name="Luo G."/>
        </authorList>
    </citation>
    <scope>NUCLEOTIDE SEQUENCE [LARGE SCALE GENOMIC DNA]</scope>
    <source>
        <strain evidence="3 4">AF22-12AC</strain>
    </source>
</reference>
<protein>
    <submittedName>
        <fullName evidence="3">Stage III sporulation protein AE</fullName>
    </submittedName>
</protein>
<organism evidence="3 4">
    <name type="scientific">Roseburia hominis</name>
    <dbReference type="NCBI Taxonomy" id="301301"/>
    <lineage>
        <taxon>Bacteria</taxon>
        <taxon>Bacillati</taxon>
        <taxon>Bacillota</taxon>
        <taxon>Clostridia</taxon>
        <taxon>Lachnospirales</taxon>
        <taxon>Lachnospiraceae</taxon>
        <taxon>Roseburia</taxon>
    </lineage>
</organism>
<comment type="caution">
    <text evidence="3">The sequence shown here is derived from an EMBL/GenBank/DDBJ whole genome shotgun (WGS) entry which is preliminary data.</text>
</comment>
<evidence type="ECO:0000256" key="1">
    <source>
        <dbReference type="SAM" id="Phobius"/>
    </source>
</evidence>
<feature type="transmembrane region" description="Helical" evidence="1">
    <location>
        <begin position="247"/>
        <end position="269"/>
    </location>
</feature>
<dbReference type="InterPro" id="IPR014194">
    <property type="entry name" value="Spore_III_AE"/>
</dbReference>
<dbReference type="Pfam" id="PF09546">
    <property type="entry name" value="Spore_III_AE"/>
    <property type="match status" value="1"/>
</dbReference>
<gene>
    <name evidence="3" type="ORF">DWX93_00035</name>
</gene>
<dbReference type="AlphaFoldDB" id="A0A174LRF2"/>
<feature type="transmembrane region" description="Helical" evidence="1">
    <location>
        <begin position="176"/>
        <end position="194"/>
    </location>
</feature>
<sequence length="398" mass="43335">MREWGKRSFCLVCMFLVLTGMPVTVQAADYDGGTGSAEKTQETYLKTFLEDLDFAELDTWTKEELFPEQREKFSFSVMVQELLADGIGVTSMEKIGQWLCDALLYEIKTGKTILVEVVLLAAGFSMLKNFSGTFEKNYVSDICFLLVYGVLCVLLLKSFEIYGTVAEEALNGSIDFMKALIPAFGISMVFSSGAESSAAFYQLAFLVIYLVEWLFLSVLLPFIRVYVVTELFNHFFEDEKFQNFTELLAGVISWGMKSAMMAVLGLNVMQGLLAPAKDRLLNGAVSRAAMMIPGVGNVLGGIGELMFGAGILIKNCVGVTALIVLLAVGCIPVLKLACMSVLYKLAAAVAEPVADKRIVGCIKSMAQGGVLYLKLVCYGIVLFFATIALQTAAVTSHA</sequence>
<keyword evidence="1" id="KW-1133">Transmembrane helix</keyword>